<keyword evidence="8" id="KW-1185">Reference proteome</keyword>
<keyword evidence="2 3" id="KW-0802">TPR repeat</keyword>
<feature type="repeat" description="TPR" evidence="3">
    <location>
        <begin position="645"/>
        <end position="678"/>
    </location>
</feature>
<keyword evidence="1" id="KW-0677">Repeat</keyword>
<dbReference type="InterPro" id="IPR011990">
    <property type="entry name" value="TPR-like_helical_dom_sf"/>
</dbReference>
<evidence type="ECO:0000313" key="7">
    <source>
        <dbReference type="EMBL" id="GAA5496230.1"/>
    </source>
</evidence>
<evidence type="ECO:0000256" key="3">
    <source>
        <dbReference type="PROSITE-ProRule" id="PRU00339"/>
    </source>
</evidence>
<comment type="caution">
    <text evidence="7">The sequence shown here is derived from an EMBL/GenBank/DDBJ whole genome shotgun (WGS) entry which is preliminary data.</text>
</comment>
<gene>
    <name evidence="7" type="ORF">Rhal01_02412</name>
</gene>
<dbReference type="InterPro" id="IPR052346">
    <property type="entry name" value="O-mannosyl-transferase_TMTC"/>
</dbReference>
<dbReference type="Pfam" id="PF13432">
    <property type="entry name" value="TPR_16"/>
    <property type="match status" value="1"/>
</dbReference>
<feature type="region of interest" description="Disordered" evidence="5">
    <location>
        <begin position="122"/>
        <end position="143"/>
    </location>
</feature>
<dbReference type="PANTHER" id="PTHR44227">
    <property type="match status" value="1"/>
</dbReference>
<evidence type="ECO:0000256" key="4">
    <source>
        <dbReference type="SAM" id="Coils"/>
    </source>
</evidence>
<dbReference type="PROSITE" id="PS50005">
    <property type="entry name" value="TPR"/>
    <property type="match status" value="2"/>
</dbReference>
<feature type="coiled-coil region" evidence="4">
    <location>
        <begin position="165"/>
        <end position="240"/>
    </location>
</feature>
<feature type="signal peptide" evidence="6">
    <location>
        <begin position="1"/>
        <end position="27"/>
    </location>
</feature>
<accession>A0ABP9V0T2</accession>
<dbReference type="SMART" id="SM00028">
    <property type="entry name" value="TPR"/>
    <property type="match status" value="6"/>
</dbReference>
<dbReference type="SUPFAM" id="SSF116846">
    <property type="entry name" value="MIT domain"/>
    <property type="match status" value="1"/>
</dbReference>
<evidence type="ECO:0000313" key="8">
    <source>
        <dbReference type="Proteomes" id="UP001424741"/>
    </source>
</evidence>
<feature type="chain" id="PRO_5046574846" description="Tetratricopeptide repeat protein" evidence="6">
    <location>
        <begin position="28"/>
        <end position="760"/>
    </location>
</feature>
<dbReference type="Proteomes" id="UP001424741">
    <property type="component" value="Unassembled WGS sequence"/>
</dbReference>
<protein>
    <recommendedName>
        <fullName evidence="9">Tetratricopeptide repeat protein</fullName>
    </recommendedName>
</protein>
<dbReference type="InterPro" id="IPR019734">
    <property type="entry name" value="TPR_rpt"/>
</dbReference>
<keyword evidence="6" id="KW-0732">Signal</keyword>
<evidence type="ECO:0000256" key="2">
    <source>
        <dbReference type="ARBA" id="ARBA00022803"/>
    </source>
</evidence>
<evidence type="ECO:0000256" key="6">
    <source>
        <dbReference type="SAM" id="SignalP"/>
    </source>
</evidence>
<feature type="repeat" description="TPR" evidence="3">
    <location>
        <begin position="679"/>
        <end position="712"/>
    </location>
</feature>
<reference evidence="7 8" key="1">
    <citation type="submission" date="2024-02" db="EMBL/GenBank/DDBJ databases">
        <title>Rubritalea halochordaticola NBRC 107102.</title>
        <authorList>
            <person name="Ichikawa N."/>
            <person name="Katano-Makiyama Y."/>
            <person name="Hidaka K."/>
        </authorList>
    </citation>
    <scope>NUCLEOTIDE SEQUENCE [LARGE SCALE GENOMIC DNA]</scope>
    <source>
        <strain evidence="7 8">NBRC 107102</strain>
    </source>
</reference>
<feature type="coiled-coil region" evidence="4">
    <location>
        <begin position="288"/>
        <end position="467"/>
    </location>
</feature>
<evidence type="ECO:0000256" key="1">
    <source>
        <dbReference type="ARBA" id="ARBA00022737"/>
    </source>
</evidence>
<evidence type="ECO:0000256" key="5">
    <source>
        <dbReference type="SAM" id="MobiDB-lite"/>
    </source>
</evidence>
<dbReference type="PANTHER" id="PTHR44227:SF3">
    <property type="entry name" value="PROTEIN O-MANNOSYL-TRANSFERASE TMTC4"/>
    <property type="match status" value="1"/>
</dbReference>
<keyword evidence="4" id="KW-0175">Coiled coil</keyword>
<dbReference type="InterPro" id="IPR036181">
    <property type="entry name" value="MIT_dom_sf"/>
</dbReference>
<organism evidence="7 8">
    <name type="scientific">Rubritalea halochordaticola</name>
    <dbReference type="NCBI Taxonomy" id="714537"/>
    <lineage>
        <taxon>Bacteria</taxon>
        <taxon>Pseudomonadati</taxon>
        <taxon>Verrucomicrobiota</taxon>
        <taxon>Verrucomicrobiia</taxon>
        <taxon>Verrucomicrobiales</taxon>
        <taxon>Rubritaleaceae</taxon>
        <taxon>Rubritalea</taxon>
    </lineage>
</organism>
<dbReference type="EMBL" id="BAABRL010000007">
    <property type="protein sequence ID" value="GAA5496230.1"/>
    <property type="molecule type" value="Genomic_DNA"/>
</dbReference>
<name>A0ABP9V0T2_9BACT</name>
<dbReference type="Gene3D" id="1.25.40.10">
    <property type="entry name" value="Tetratricopeptide repeat domain"/>
    <property type="match status" value="1"/>
</dbReference>
<evidence type="ECO:0008006" key="9">
    <source>
        <dbReference type="Google" id="ProtNLM"/>
    </source>
</evidence>
<dbReference type="RefSeq" id="WP_346188929.1">
    <property type="nucleotide sequence ID" value="NZ_BAABRL010000007.1"/>
</dbReference>
<sequence>MMSRLIHTYTSILVIAVLTFLPLSSMAQVEDTTDPGAIYLSAFTAVIQAEKYEKAKDYKQAWEKYHQALRLYKTLSNVHPDWKPNIVNPRIESTQKTIDKISPMAEKEYALERARLAHLVEGAPKQGDPKTPDPSGKLFTPSEQRELAGINSDQNYYKRLLETERLKHAQEIQNREAEIKSLKAQLTPGKESPEIRMLNGEIARLQLEIRNLKANDMKTQAKYQETIDELRRRREHLASAPIRKEVENLRKETEIQKKELGIISRDFRTQAKKLEAAYKKQAADKVQIDLLQAQLKRKEQQLEAAKDNASAVVRSLRAENQKLRKQVNDYQTQLADQQNQINELTEQLNKSNAIADQLRIDLEKMTAERDKLSGLLQLSDVERGKKLMKENLRLGNKIVELKKDIDILNRDKNSAQDRVIEAENDLAIAKQQILNLKDERINFIKRISLLENTLKETREQLNLKSSQPQLTDIEKEEIEVLRGTTKRLMAALKHRRRVDETLSSEYNKLANKDENLKKLMDELASNAVTLTEKEQQYIDQSESTDTFINPRKKYASGTERDIAEQRREEQINAYHSMAKGFIEKGKLEPAIDTYDMAYDTTYDYNFLINRGVLRLRLANESGDAELLQDASRIFETGITTRPNNPYAHFMLGMSRYYMKEDALASKSLKKAIDLKPEDPMAYLYMGIIAAQNSELNKAEESFDNAIRLNPEFHEAHYNMSIIQLMKGDLKQARKYYNDALRAGHPIDPDHETKLGIKKAG</sequence>
<dbReference type="SUPFAM" id="SSF48452">
    <property type="entry name" value="TPR-like"/>
    <property type="match status" value="1"/>
</dbReference>
<proteinExistence type="predicted"/>